<evidence type="ECO:0000259" key="3">
    <source>
        <dbReference type="PROSITE" id="PS50157"/>
    </source>
</evidence>
<evidence type="ECO:0000256" key="1">
    <source>
        <dbReference type="PROSITE-ProRule" id="PRU00042"/>
    </source>
</evidence>
<dbReference type="GO" id="GO:0008270">
    <property type="term" value="F:zinc ion binding"/>
    <property type="evidence" value="ECO:0007669"/>
    <property type="project" value="UniProtKB-KW"/>
</dbReference>
<keyword evidence="1" id="KW-0863">Zinc-finger</keyword>
<dbReference type="PROSITE" id="PS50157">
    <property type="entry name" value="ZINC_FINGER_C2H2_2"/>
    <property type="match status" value="1"/>
</dbReference>
<dbReference type="Gene3D" id="3.30.160.60">
    <property type="entry name" value="Classic Zinc Finger"/>
    <property type="match status" value="1"/>
</dbReference>
<accession>A0A9Q0H523</accession>
<dbReference type="GO" id="GO:0009736">
    <property type="term" value="P:cytokinin-activated signaling pathway"/>
    <property type="evidence" value="ECO:0007669"/>
    <property type="project" value="TreeGrafter"/>
</dbReference>
<dbReference type="EMBL" id="JAMYWD010000009">
    <property type="protein sequence ID" value="KAJ4960007.1"/>
    <property type="molecule type" value="Genomic_DNA"/>
</dbReference>
<protein>
    <recommendedName>
        <fullName evidence="3">C2H2-type domain-containing protein</fullName>
    </recommendedName>
</protein>
<dbReference type="GO" id="GO:0005634">
    <property type="term" value="C:nucleus"/>
    <property type="evidence" value="ECO:0007669"/>
    <property type="project" value="TreeGrafter"/>
</dbReference>
<proteinExistence type="predicted"/>
<dbReference type="InterPro" id="IPR036236">
    <property type="entry name" value="Znf_C2H2_sf"/>
</dbReference>
<dbReference type="PROSITE" id="PS00028">
    <property type="entry name" value="ZINC_FINGER_C2H2_1"/>
    <property type="match status" value="1"/>
</dbReference>
<organism evidence="4 5">
    <name type="scientific">Protea cynaroides</name>
    <dbReference type="NCBI Taxonomy" id="273540"/>
    <lineage>
        <taxon>Eukaryota</taxon>
        <taxon>Viridiplantae</taxon>
        <taxon>Streptophyta</taxon>
        <taxon>Embryophyta</taxon>
        <taxon>Tracheophyta</taxon>
        <taxon>Spermatophyta</taxon>
        <taxon>Magnoliopsida</taxon>
        <taxon>Proteales</taxon>
        <taxon>Proteaceae</taxon>
        <taxon>Protea</taxon>
    </lineage>
</organism>
<dbReference type="SUPFAM" id="SSF57667">
    <property type="entry name" value="beta-beta-alpha zinc fingers"/>
    <property type="match status" value="1"/>
</dbReference>
<dbReference type="InterPro" id="IPR013087">
    <property type="entry name" value="Znf_C2H2_type"/>
</dbReference>
<dbReference type="GO" id="GO:0009740">
    <property type="term" value="P:gibberellic acid mediated signaling pathway"/>
    <property type="evidence" value="ECO:0007669"/>
    <property type="project" value="TreeGrafter"/>
</dbReference>
<dbReference type="GO" id="GO:0000976">
    <property type="term" value="F:transcription cis-regulatory region binding"/>
    <property type="evidence" value="ECO:0007669"/>
    <property type="project" value="TreeGrafter"/>
</dbReference>
<feature type="domain" description="C2H2-type" evidence="3">
    <location>
        <begin position="88"/>
        <end position="115"/>
    </location>
</feature>
<keyword evidence="1" id="KW-0862">Zinc</keyword>
<comment type="caution">
    <text evidence="4">The sequence shown here is derived from an EMBL/GenBank/DDBJ whole genome shotgun (WGS) entry which is preliminary data.</text>
</comment>
<keyword evidence="5" id="KW-1185">Reference proteome</keyword>
<reference evidence="4" key="1">
    <citation type="journal article" date="2023" name="Plant J.">
        <title>The genome of the king protea, Protea cynaroides.</title>
        <authorList>
            <person name="Chang J."/>
            <person name="Duong T.A."/>
            <person name="Schoeman C."/>
            <person name="Ma X."/>
            <person name="Roodt D."/>
            <person name="Barker N."/>
            <person name="Li Z."/>
            <person name="Van de Peer Y."/>
            <person name="Mizrachi E."/>
        </authorList>
    </citation>
    <scope>NUCLEOTIDE SEQUENCE</scope>
    <source>
        <tissue evidence="4">Young leaves</tissue>
    </source>
</reference>
<sequence length="241" mass="27267">MKRNTAAHSFSETTLSPRWGGGDQGFHVEEKKLRLFGFEVDLCTNDGQSSRVSEEGDESVSTSNTVLPRLKSVKEKSHQAANVDDKKYECQFCFKEFANSQALGGHQNAHKKERLKKKRLQLQARKANLTYYFQPIQSHDGFSCHLSPPWYYNPSSCIPEFSLFEESQISFNPFEQNTYLNYGTPPTKSYALPSLLPVPQDTYTFTLTPTNSSLTNRPSLIKPSPLLPMSKRSCKSLDPVL</sequence>
<feature type="compositionally biased region" description="Polar residues" evidence="2">
    <location>
        <begin position="1"/>
        <end position="16"/>
    </location>
</feature>
<dbReference type="AlphaFoldDB" id="A0A9Q0H523"/>
<feature type="region of interest" description="Disordered" evidence="2">
    <location>
        <begin position="1"/>
        <end position="22"/>
    </location>
</feature>
<dbReference type="InterPro" id="IPR044299">
    <property type="entry name" value="GIS3/ZFP5/ZFP6"/>
</dbReference>
<keyword evidence="1" id="KW-0479">Metal-binding</keyword>
<dbReference type="Proteomes" id="UP001141806">
    <property type="component" value="Unassembled WGS sequence"/>
</dbReference>
<evidence type="ECO:0000313" key="4">
    <source>
        <dbReference type="EMBL" id="KAJ4960007.1"/>
    </source>
</evidence>
<evidence type="ECO:0000313" key="5">
    <source>
        <dbReference type="Proteomes" id="UP001141806"/>
    </source>
</evidence>
<name>A0A9Q0H523_9MAGN</name>
<dbReference type="GO" id="GO:0010090">
    <property type="term" value="P:trichome morphogenesis"/>
    <property type="evidence" value="ECO:0007669"/>
    <property type="project" value="InterPro"/>
</dbReference>
<dbReference type="GO" id="GO:0003700">
    <property type="term" value="F:DNA-binding transcription factor activity"/>
    <property type="evidence" value="ECO:0007669"/>
    <property type="project" value="TreeGrafter"/>
</dbReference>
<gene>
    <name evidence="4" type="ORF">NE237_019917</name>
</gene>
<feature type="region of interest" description="Disordered" evidence="2">
    <location>
        <begin position="47"/>
        <end position="78"/>
    </location>
</feature>
<dbReference type="PANTHER" id="PTHR46353:SF5">
    <property type="entry name" value="ZINC FINGER PROTEIN 5"/>
    <property type="match status" value="1"/>
</dbReference>
<dbReference type="OrthoDB" id="1939583at2759"/>
<dbReference type="PANTHER" id="PTHR46353">
    <property type="entry name" value="ZINC FINGER PROTEIN 5"/>
    <property type="match status" value="1"/>
</dbReference>
<evidence type="ECO:0000256" key="2">
    <source>
        <dbReference type="SAM" id="MobiDB-lite"/>
    </source>
</evidence>